<dbReference type="PANTHER" id="PTHR47870">
    <property type="entry name" value="CYTOCHROME C-TYPE BIOGENESIS PROTEIN CCMH"/>
    <property type="match status" value="1"/>
</dbReference>
<dbReference type="InterPro" id="IPR038297">
    <property type="entry name" value="CcmH/CycL/NrfF/Ccl2_sf"/>
</dbReference>
<dbReference type="AlphaFoldDB" id="A0A1I4NFM3"/>
<dbReference type="GO" id="GO:0017004">
    <property type="term" value="P:cytochrome complex assembly"/>
    <property type="evidence" value="ECO:0007669"/>
    <property type="project" value="UniProtKB-KW"/>
</dbReference>
<dbReference type="PANTHER" id="PTHR47870:SF1">
    <property type="entry name" value="CYTOCHROME C-TYPE BIOGENESIS PROTEIN CCMH"/>
    <property type="match status" value="1"/>
</dbReference>
<dbReference type="OrthoDB" id="9804975at2"/>
<accession>A0A1I4NFM3</accession>
<sequence length="156" mass="17721">MRGLLLGILISCLAGVAQAGIVTFEFESEEQRQRFYQLGNELRCPKCQNQNIADSDAPIAEDLRNEVFRLLSEGHDNREIIDYMVMRYGDFVRYRPAFNAQTAALWLAPGVFLFGAIGILVFMLIRRRGNDIAADQSQLSEAEQQQLHKLLKEKGE</sequence>
<dbReference type="GO" id="GO:0005886">
    <property type="term" value="C:plasma membrane"/>
    <property type="evidence" value="ECO:0007669"/>
    <property type="project" value="TreeGrafter"/>
</dbReference>
<feature type="transmembrane region" description="Helical" evidence="7">
    <location>
        <begin position="103"/>
        <end position="125"/>
    </location>
</feature>
<comment type="function">
    <text evidence="7">Possible subunit of a heme lyase.</text>
</comment>
<dbReference type="Gene3D" id="1.10.8.640">
    <property type="entry name" value="Cytochrome C biogenesis protein"/>
    <property type="match status" value="1"/>
</dbReference>
<feature type="chain" id="PRO_5017105526" description="Cytochrome c-type biogenesis protein" evidence="7">
    <location>
        <begin position="20"/>
        <end position="156"/>
    </location>
</feature>
<keyword evidence="7" id="KW-0812">Transmembrane</keyword>
<evidence type="ECO:0000313" key="10">
    <source>
        <dbReference type="Proteomes" id="UP000243629"/>
    </source>
</evidence>
<dbReference type="GO" id="GO:0046872">
    <property type="term" value="F:metal ion binding"/>
    <property type="evidence" value="ECO:0007669"/>
    <property type="project" value="UniProtKB-KW"/>
</dbReference>
<keyword evidence="7" id="KW-0472">Membrane</keyword>
<evidence type="ECO:0000256" key="6">
    <source>
        <dbReference type="ARBA" id="ARBA00023004"/>
    </source>
</evidence>
<evidence type="ECO:0000256" key="3">
    <source>
        <dbReference type="ARBA" id="ARBA00022723"/>
    </source>
</evidence>
<keyword evidence="6 7" id="KW-0408">Iron</keyword>
<dbReference type="EMBL" id="FOUI01000001">
    <property type="protein sequence ID" value="SFM14080.1"/>
    <property type="molecule type" value="Genomic_DNA"/>
</dbReference>
<dbReference type="Proteomes" id="UP000243629">
    <property type="component" value="Unassembled WGS sequence"/>
</dbReference>
<keyword evidence="5" id="KW-0201">Cytochrome c-type biogenesis</keyword>
<evidence type="ECO:0000256" key="4">
    <source>
        <dbReference type="ARBA" id="ARBA00022729"/>
    </source>
</evidence>
<feature type="domain" description="CcmH/CycL/Ccl2/NrfF N-terminal" evidence="8">
    <location>
        <begin position="9"/>
        <end position="151"/>
    </location>
</feature>
<dbReference type="CDD" id="cd16378">
    <property type="entry name" value="CcmH_N"/>
    <property type="match status" value="1"/>
</dbReference>
<name>A0A1I4NFM3_9GAMM</name>
<reference evidence="10" key="1">
    <citation type="submission" date="2016-10" db="EMBL/GenBank/DDBJ databases">
        <authorList>
            <person name="Varghese N."/>
            <person name="Submissions S."/>
        </authorList>
    </citation>
    <scope>NUCLEOTIDE SEQUENCE [LARGE SCALE GENOMIC DNA]</scope>
    <source>
        <strain evidence="10">DSM 24213</strain>
    </source>
</reference>
<evidence type="ECO:0000256" key="2">
    <source>
        <dbReference type="ARBA" id="ARBA00022617"/>
    </source>
</evidence>
<gene>
    <name evidence="9" type="ORF">SAMN05216217_101270</name>
</gene>
<keyword evidence="3 7" id="KW-0479">Metal-binding</keyword>
<keyword evidence="7" id="KW-1133">Transmembrane helix</keyword>
<evidence type="ECO:0000256" key="7">
    <source>
        <dbReference type="RuleBase" id="RU364112"/>
    </source>
</evidence>
<evidence type="ECO:0000259" key="8">
    <source>
        <dbReference type="Pfam" id="PF03918"/>
    </source>
</evidence>
<dbReference type="STRING" id="1720063.SAMN05216217_101270"/>
<dbReference type="InterPro" id="IPR051263">
    <property type="entry name" value="C-type_cytochrome_biogenesis"/>
</dbReference>
<dbReference type="RefSeq" id="WP_093471606.1">
    <property type="nucleotide sequence ID" value="NZ_FOUI01000001.1"/>
</dbReference>
<evidence type="ECO:0000313" key="9">
    <source>
        <dbReference type="EMBL" id="SFM14080.1"/>
    </source>
</evidence>
<dbReference type="FunFam" id="1.10.8.640:FF:000001">
    <property type="entry name" value="Cytochrome c-type biogenesis protein"/>
    <property type="match status" value="1"/>
</dbReference>
<dbReference type="Pfam" id="PF03918">
    <property type="entry name" value="CcmH"/>
    <property type="match status" value="1"/>
</dbReference>
<keyword evidence="10" id="KW-1185">Reference proteome</keyword>
<protein>
    <recommendedName>
        <fullName evidence="7">Cytochrome c-type biogenesis protein</fullName>
    </recommendedName>
</protein>
<feature type="signal peptide" evidence="7">
    <location>
        <begin position="1"/>
        <end position="19"/>
    </location>
</feature>
<evidence type="ECO:0000256" key="1">
    <source>
        <dbReference type="ARBA" id="ARBA00010342"/>
    </source>
</evidence>
<keyword evidence="4 7" id="KW-0732">Signal</keyword>
<proteinExistence type="inferred from homology"/>
<organism evidence="9 10">
    <name type="scientific">Halopseudomonas yangmingensis</name>
    <dbReference type="NCBI Taxonomy" id="1720063"/>
    <lineage>
        <taxon>Bacteria</taxon>
        <taxon>Pseudomonadati</taxon>
        <taxon>Pseudomonadota</taxon>
        <taxon>Gammaproteobacteria</taxon>
        <taxon>Pseudomonadales</taxon>
        <taxon>Pseudomonadaceae</taxon>
        <taxon>Halopseudomonas</taxon>
    </lineage>
</organism>
<keyword evidence="2 7" id="KW-0349">Heme</keyword>
<comment type="similarity">
    <text evidence="1 7">Belongs to the CcmH/CycL/Ccl2/NrfF family.</text>
</comment>
<dbReference type="InterPro" id="IPR005616">
    <property type="entry name" value="CcmH/CycL/Ccl2/NrfF_N"/>
</dbReference>
<evidence type="ECO:0000256" key="5">
    <source>
        <dbReference type="ARBA" id="ARBA00022748"/>
    </source>
</evidence>